<dbReference type="Proteomes" id="UP000013085">
    <property type="component" value="Unassembled WGS sequence"/>
</dbReference>
<evidence type="ECO:0000313" key="4">
    <source>
        <dbReference type="Proteomes" id="UP000013085"/>
    </source>
</evidence>
<dbReference type="EMBL" id="AGYR01000005">
    <property type="protein sequence ID" value="ENZ19282.1"/>
    <property type="molecule type" value="Genomic_DNA"/>
</dbReference>
<dbReference type="HOGENOM" id="CLU_030006_15_1_9"/>
<organism evidence="3 4">
    <name type="scientific">[Clostridium] clostridioforme 90A8</name>
    <dbReference type="NCBI Taxonomy" id="999408"/>
    <lineage>
        <taxon>Bacteria</taxon>
        <taxon>Bacillati</taxon>
        <taxon>Bacillota</taxon>
        <taxon>Clostridia</taxon>
        <taxon>Lachnospirales</taxon>
        <taxon>Lachnospiraceae</taxon>
        <taxon>Enterocloster</taxon>
    </lineage>
</organism>
<keyword evidence="1" id="KW-1133">Transmembrane helix</keyword>
<evidence type="ECO:0000259" key="2">
    <source>
        <dbReference type="PROSITE" id="PS51704"/>
    </source>
</evidence>
<dbReference type="InterPro" id="IPR018476">
    <property type="entry name" value="GlyceroP-diester-Pdiesterase_M"/>
</dbReference>
<comment type="caution">
    <text evidence="3">The sequence shown here is derived from an EMBL/GenBank/DDBJ whole genome shotgun (WGS) entry which is preliminary data.</text>
</comment>
<dbReference type="InterPro" id="IPR017946">
    <property type="entry name" value="PLC-like_Pdiesterase_TIM-brl"/>
</dbReference>
<proteinExistence type="predicted"/>
<dbReference type="PROSITE" id="PS51704">
    <property type="entry name" value="GP_PDE"/>
    <property type="match status" value="1"/>
</dbReference>
<evidence type="ECO:0000256" key="1">
    <source>
        <dbReference type="SAM" id="Phobius"/>
    </source>
</evidence>
<dbReference type="PANTHER" id="PTHR46211">
    <property type="entry name" value="GLYCEROPHOSPHORYL DIESTER PHOSPHODIESTERASE"/>
    <property type="match status" value="1"/>
</dbReference>
<feature type="transmembrane region" description="Helical" evidence="1">
    <location>
        <begin position="62"/>
        <end position="85"/>
    </location>
</feature>
<feature type="domain" description="GP-PDE" evidence="2">
    <location>
        <begin position="351"/>
        <end position="582"/>
    </location>
</feature>
<dbReference type="Gene3D" id="3.20.20.190">
    <property type="entry name" value="Phosphatidylinositol (PI) phosphodiesterase"/>
    <property type="match status" value="1"/>
</dbReference>
<dbReference type="GeneID" id="57962472"/>
<feature type="transmembrane region" description="Helical" evidence="1">
    <location>
        <begin position="317"/>
        <end position="338"/>
    </location>
</feature>
<protein>
    <submittedName>
        <fullName evidence="3">Glycerophosphoryl diester phosphodiesterase</fullName>
    </submittedName>
</protein>
<feature type="transmembrane region" description="Helical" evidence="1">
    <location>
        <begin position="127"/>
        <end position="148"/>
    </location>
</feature>
<reference evidence="3 4" key="1">
    <citation type="submission" date="2013-01" db="EMBL/GenBank/DDBJ databases">
        <title>The Genome Sequence of Clostridium clostridioforme 90A8.</title>
        <authorList>
            <consortium name="The Broad Institute Genome Sequencing Platform"/>
            <person name="Earl A."/>
            <person name="Ward D."/>
            <person name="Feldgarden M."/>
            <person name="Gevers D."/>
            <person name="Courvalin P."/>
            <person name="Lambert T."/>
            <person name="Walker B."/>
            <person name="Young S.K."/>
            <person name="Zeng Q."/>
            <person name="Gargeya S."/>
            <person name="Fitzgerald M."/>
            <person name="Haas B."/>
            <person name="Abouelleil A."/>
            <person name="Alvarado L."/>
            <person name="Arachchi H.M."/>
            <person name="Berlin A.M."/>
            <person name="Chapman S.B."/>
            <person name="Dewar J."/>
            <person name="Goldberg J."/>
            <person name="Griggs A."/>
            <person name="Gujja S."/>
            <person name="Hansen M."/>
            <person name="Howarth C."/>
            <person name="Imamovic A."/>
            <person name="Larimer J."/>
            <person name="McCowan C."/>
            <person name="Murphy C."/>
            <person name="Neiman D."/>
            <person name="Pearson M."/>
            <person name="Priest M."/>
            <person name="Roberts A."/>
            <person name="Saif S."/>
            <person name="Shea T."/>
            <person name="Sisk P."/>
            <person name="Sykes S."/>
            <person name="Wortman J."/>
            <person name="Nusbaum C."/>
            <person name="Birren B."/>
        </authorList>
    </citation>
    <scope>NUCLEOTIDE SEQUENCE [LARGE SCALE GENOMIC DNA]</scope>
    <source>
        <strain evidence="3 4">90A8</strain>
    </source>
</reference>
<feature type="transmembrane region" description="Helical" evidence="1">
    <location>
        <begin position="168"/>
        <end position="193"/>
    </location>
</feature>
<feature type="transmembrane region" description="Helical" evidence="1">
    <location>
        <begin position="269"/>
        <end position="293"/>
    </location>
</feature>
<dbReference type="Pfam" id="PF10110">
    <property type="entry name" value="GPDPase_memb"/>
    <property type="match status" value="1"/>
</dbReference>
<gene>
    <name evidence="3" type="ORF">HMPREF1090_00666</name>
</gene>
<feature type="transmembrane region" description="Helical" evidence="1">
    <location>
        <begin position="244"/>
        <end position="262"/>
    </location>
</feature>
<keyword evidence="1" id="KW-0472">Membrane</keyword>
<name>A0A0E2HGJ5_9FIRM</name>
<dbReference type="CDD" id="cd08579">
    <property type="entry name" value="GDPD_memb_like"/>
    <property type="match status" value="1"/>
</dbReference>
<dbReference type="SUPFAM" id="SSF51695">
    <property type="entry name" value="PLC-like phosphodiesterases"/>
    <property type="match status" value="1"/>
</dbReference>
<dbReference type="GO" id="GO:0008081">
    <property type="term" value="F:phosphoric diester hydrolase activity"/>
    <property type="evidence" value="ECO:0007669"/>
    <property type="project" value="InterPro"/>
</dbReference>
<dbReference type="PATRIC" id="fig|999408.3.peg.710"/>
<dbReference type="AlphaFoldDB" id="A0A0E2HGJ5"/>
<dbReference type="PANTHER" id="PTHR46211:SF8">
    <property type="entry name" value="PHOSPHODIESTERASE"/>
    <property type="match status" value="1"/>
</dbReference>
<dbReference type="Pfam" id="PF03009">
    <property type="entry name" value="GDPD"/>
    <property type="match status" value="1"/>
</dbReference>
<evidence type="ECO:0000313" key="3">
    <source>
        <dbReference type="EMBL" id="ENZ19282.1"/>
    </source>
</evidence>
<feature type="transmembrane region" description="Helical" evidence="1">
    <location>
        <begin position="214"/>
        <end position="238"/>
    </location>
</feature>
<dbReference type="InterPro" id="IPR030395">
    <property type="entry name" value="GP_PDE_dom"/>
</dbReference>
<sequence length="600" mass="66887">MNRLIKETDQVIKLNLRQLVIFEVLFRLVAGTFYIRLVNQLLRFSLRMAGYSYLTMSNMGAFLLRPATIVCALAAAVLGMVLMVVEIGGLITAYQSAAYSMRVDSVYILKGALGKAWDACKGRNWKLLPLALADYLMMNSYLLLRILTRIKPLNFVMYEILHAPAARLGLVLLAAALVLIGIPTMLVFFACMIEQKQFGDGFRRSMELLKGRSLRAVVLLVVVNLGLAVGLVLIYVVIVVISAVIVTLFVDSYAAMAVLSAVCARLELVVLFIGGILAPLVDFGALTVIYYQYGMKSAHGAPWDFTMPYELHLKRKWILTITGALAGASLFLIFDMVYNGTSPDWDVLGQTEVTAHRGSSRMAPENTMAAIEAAMEEMADYSEIDVQTTADGIVVVCHDLNLKRVAGVDRRLGTMTYDQVSRLDVGSHFSPKFAGERIPTLEEVLEACKGRMKLNIELKNIGNDSSLPEQVAALVREYGMEEQCVITSVKLGYLERVKEMAPELRTGYILAAAYGTYYDNEYIDFISIRSSFVGRKLVEAAHEKGKAVHVWTVNSKTEIEQMKLLGVDNIITDYPVRAREILYREETTETLMEYLKMMLR</sequence>
<accession>A0A0E2HGJ5</accession>
<keyword evidence="1" id="KW-0812">Transmembrane</keyword>
<dbReference type="GO" id="GO:0006629">
    <property type="term" value="P:lipid metabolic process"/>
    <property type="evidence" value="ECO:0007669"/>
    <property type="project" value="InterPro"/>
</dbReference>
<dbReference type="RefSeq" id="WP_002586774.1">
    <property type="nucleotide sequence ID" value="NZ_KB850987.1"/>
</dbReference>
<feature type="transmembrane region" description="Helical" evidence="1">
    <location>
        <begin position="20"/>
        <end position="42"/>
    </location>
</feature>